<protein>
    <recommendedName>
        <fullName evidence="2">ThuA-like domain-containing protein</fullName>
    </recommendedName>
</protein>
<dbReference type="EMBL" id="FZNT01000013">
    <property type="protein sequence ID" value="SNR78072.1"/>
    <property type="molecule type" value="Genomic_DNA"/>
</dbReference>
<dbReference type="AlphaFoldDB" id="A0A238Z4A1"/>
<proteinExistence type="predicted"/>
<dbReference type="PANTHER" id="PTHR40469">
    <property type="entry name" value="SECRETED GLYCOSYL HYDROLASE"/>
    <property type="match status" value="1"/>
</dbReference>
<organism evidence="3 4">
    <name type="scientific">Lutibacter agarilyticus</name>
    <dbReference type="NCBI Taxonomy" id="1109740"/>
    <lineage>
        <taxon>Bacteria</taxon>
        <taxon>Pseudomonadati</taxon>
        <taxon>Bacteroidota</taxon>
        <taxon>Flavobacteriia</taxon>
        <taxon>Flavobacteriales</taxon>
        <taxon>Flavobacteriaceae</taxon>
        <taxon>Lutibacter</taxon>
    </lineage>
</organism>
<dbReference type="RefSeq" id="WP_089382919.1">
    <property type="nucleotide sequence ID" value="NZ_FZNT01000013.1"/>
</dbReference>
<dbReference type="Pfam" id="PF06283">
    <property type="entry name" value="ThuA"/>
    <property type="match status" value="1"/>
</dbReference>
<dbReference type="Gene3D" id="3.40.50.880">
    <property type="match status" value="1"/>
</dbReference>
<keyword evidence="1" id="KW-0732">Signal</keyword>
<accession>A0A238Z4A1</accession>
<reference evidence="3 4" key="1">
    <citation type="submission" date="2017-06" db="EMBL/GenBank/DDBJ databases">
        <authorList>
            <person name="Kim H.J."/>
            <person name="Triplett B.A."/>
        </authorList>
    </citation>
    <scope>NUCLEOTIDE SEQUENCE [LARGE SCALE GENOMIC DNA]</scope>
    <source>
        <strain evidence="3 4">DSM 29150</strain>
    </source>
</reference>
<dbReference type="InterPro" id="IPR029062">
    <property type="entry name" value="Class_I_gatase-like"/>
</dbReference>
<name>A0A238Z4A1_9FLAO</name>
<evidence type="ECO:0000313" key="4">
    <source>
        <dbReference type="Proteomes" id="UP000198384"/>
    </source>
</evidence>
<feature type="domain" description="ThuA-like" evidence="2">
    <location>
        <begin position="26"/>
        <end position="251"/>
    </location>
</feature>
<dbReference type="Proteomes" id="UP000198384">
    <property type="component" value="Unassembled WGS sequence"/>
</dbReference>
<dbReference type="InterPro" id="IPR029010">
    <property type="entry name" value="ThuA-like"/>
</dbReference>
<gene>
    <name evidence="3" type="ORF">SAMN06265371_11315</name>
</gene>
<sequence length="259" mass="30052">MREYSKILSFCLVFVATSSLCAQQFKVLLFTSPDRWHNQTIPVAVKQFRKLADKHDFNLVWEQSNGNIKNVFTDKYLSQVDVIVFLHSRGYNLSEEQMDSFKKFIRSGGGFVGIHAVSANKKQELWFKQLVGRQFIDHPEKQTAVISIEDKTHPSTIHLNEKWIWTDEWYSYGEPLTGNLHLLLKVDEKTYNPNKTWGDNTRFTAMGNFHPIAWYQDFDGGRSFYTTLGHIPEAYNDPWFLAHIYGGIYWAATGLGIEK</sequence>
<evidence type="ECO:0000313" key="3">
    <source>
        <dbReference type="EMBL" id="SNR78072.1"/>
    </source>
</evidence>
<dbReference type="SUPFAM" id="SSF52317">
    <property type="entry name" value="Class I glutamine amidotransferase-like"/>
    <property type="match status" value="1"/>
</dbReference>
<dbReference type="PANTHER" id="PTHR40469:SF2">
    <property type="entry name" value="GALACTOSE-BINDING DOMAIN-LIKE SUPERFAMILY PROTEIN"/>
    <property type="match status" value="1"/>
</dbReference>
<feature type="signal peptide" evidence="1">
    <location>
        <begin position="1"/>
        <end position="22"/>
    </location>
</feature>
<evidence type="ECO:0000259" key="2">
    <source>
        <dbReference type="Pfam" id="PF06283"/>
    </source>
</evidence>
<keyword evidence="4" id="KW-1185">Reference proteome</keyword>
<feature type="chain" id="PRO_5012195815" description="ThuA-like domain-containing protein" evidence="1">
    <location>
        <begin position="23"/>
        <end position="259"/>
    </location>
</feature>
<evidence type="ECO:0000256" key="1">
    <source>
        <dbReference type="SAM" id="SignalP"/>
    </source>
</evidence>